<comment type="caution">
    <text evidence="2">The sequence shown here is derived from an EMBL/GenBank/DDBJ whole genome shotgun (WGS) entry which is preliminary data.</text>
</comment>
<evidence type="ECO:0000313" key="3">
    <source>
        <dbReference type="Proteomes" id="UP000237000"/>
    </source>
</evidence>
<dbReference type="EMBL" id="JXTC01000048">
    <property type="protein sequence ID" value="PON94881.1"/>
    <property type="molecule type" value="Genomic_DNA"/>
</dbReference>
<gene>
    <name evidence="2" type="ORF">TorRG33x02_093940</name>
</gene>
<dbReference type="Proteomes" id="UP000237000">
    <property type="component" value="Unassembled WGS sequence"/>
</dbReference>
<dbReference type="InParanoid" id="A0A2P5FAR9"/>
<reference evidence="3" key="1">
    <citation type="submission" date="2016-06" db="EMBL/GenBank/DDBJ databases">
        <title>Parallel loss of symbiosis genes in relatives of nitrogen-fixing non-legume Parasponia.</title>
        <authorList>
            <person name="Van Velzen R."/>
            <person name="Holmer R."/>
            <person name="Bu F."/>
            <person name="Rutten L."/>
            <person name="Van Zeijl A."/>
            <person name="Liu W."/>
            <person name="Santuari L."/>
            <person name="Cao Q."/>
            <person name="Sharma T."/>
            <person name="Shen D."/>
            <person name="Roswanjaya Y."/>
            <person name="Wardhani T."/>
            <person name="Kalhor M.S."/>
            <person name="Jansen J."/>
            <person name="Van den Hoogen J."/>
            <person name="Gungor B."/>
            <person name="Hartog M."/>
            <person name="Hontelez J."/>
            <person name="Verver J."/>
            <person name="Yang W.-C."/>
            <person name="Schijlen E."/>
            <person name="Repin R."/>
            <person name="Schilthuizen M."/>
            <person name="Schranz E."/>
            <person name="Heidstra R."/>
            <person name="Miyata K."/>
            <person name="Fedorova E."/>
            <person name="Kohlen W."/>
            <person name="Bisseling T."/>
            <person name="Smit S."/>
            <person name="Geurts R."/>
        </authorList>
    </citation>
    <scope>NUCLEOTIDE SEQUENCE [LARGE SCALE GENOMIC DNA]</scope>
    <source>
        <strain evidence="3">cv. RG33-2</strain>
    </source>
</reference>
<accession>A0A2P5FAR9</accession>
<keyword evidence="3" id="KW-1185">Reference proteome</keyword>
<dbReference type="AlphaFoldDB" id="A0A2P5FAR9"/>
<proteinExistence type="predicted"/>
<dbReference type="OrthoDB" id="10546528at2759"/>
<feature type="compositionally biased region" description="Low complexity" evidence="1">
    <location>
        <begin position="29"/>
        <end position="43"/>
    </location>
</feature>
<organism evidence="2 3">
    <name type="scientific">Trema orientale</name>
    <name type="common">Charcoal tree</name>
    <name type="synonym">Celtis orientalis</name>
    <dbReference type="NCBI Taxonomy" id="63057"/>
    <lineage>
        <taxon>Eukaryota</taxon>
        <taxon>Viridiplantae</taxon>
        <taxon>Streptophyta</taxon>
        <taxon>Embryophyta</taxon>
        <taxon>Tracheophyta</taxon>
        <taxon>Spermatophyta</taxon>
        <taxon>Magnoliopsida</taxon>
        <taxon>eudicotyledons</taxon>
        <taxon>Gunneridae</taxon>
        <taxon>Pentapetalae</taxon>
        <taxon>rosids</taxon>
        <taxon>fabids</taxon>
        <taxon>Rosales</taxon>
        <taxon>Cannabaceae</taxon>
        <taxon>Trema</taxon>
    </lineage>
</organism>
<feature type="compositionally biased region" description="Acidic residues" evidence="1">
    <location>
        <begin position="12"/>
        <end position="22"/>
    </location>
</feature>
<feature type="compositionally biased region" description="Polar residues" evidence="1">
    <location>
        <begin position="57"/>
        <end position="69"/>
    </location>
</feature>
<evidence type="ECO:0000256" key="1">
    <source>
        <dbReference type="SAM" id="MobiDB-lite"/>
    </source>
</evidence>
<sequence length="164" mass="17537">MKEAHKKGSSTSDDETNYETETETLGPESSAPPAAATMATPTSRFRCPRCGYEYDGSSDSTTNVHANSQKSPSPPPSLLSKPKLKPKKKVFVDQEGAESHAHAQEHNAAQAHHAEGAEAEDCLSVETFVGESGQVMIVSFTCVCGRKNRVFIHGGEVSFGVKNV</sequence>
<protein>
    <submittedName>
        <fullName evidence="2">Uncharacterized protein</fullName>
    </submittedName>
</protein>
<evidence type="ECO:0000313" key="2">
    <source>
        <dbReference type="EMBL" id="PON94881.1"/>
    </source>
</evidence>
<name>A0A2P5FAR9_TREOI</name>
<feature type="region of interest" description="Disordered" evidence="1">
    <location>
        <begin position="1"/>
        <end position="115"/>
    </location>
</feature>